<accession>A0A0F4ZIB4</accession>
<dbReference type="Proteomes" id="UP000033483">
    <property type="component" value="Unassembled WGS sequence"/>
</dbReference>
<dbReference type="OrthoDB" id="2329734at2759"/>
<dbReference type="InterPro" id="IPR005024">
    <property type="entry name" value="Snf7_fam"/>
</dbReference>
<dbReference type="Pfam" id="PF03357">
    <property type="entry name" value="Snf7"/>
    <property type="match status" value="1"/>
</dbReference>
<organism evidence="2 3">
    <name type="scientific">Thielaviopsis punctulata</name>
    <dbReference type="NCBI Taxonomy" id="72032"/>
    <lineage>
        <taxon>Eukaryota</taxon>
        <taxon>Fungi</taxon>
        <taxon>Dikarya</taxon>
        <taxon>Ascomycota</taxon>
        <taxon>Pezizomycotina</taxon>
        <taxon>Sordariomycetes</taxon>
        <taxon>Hypocreomycetidae</taxon>
        <taxon>Microascales</taxon>
        <taxon>Ceratocystidaceae</taxon>
        <taxon>Thielaviopsis</taxon>
    </lineage>
</organism>
<reference evidence="2 3" key="1">
    <citation type="submission" date="2015-03" db="EMBL/GenBank/DDBJ databases">
        <authorList>
            <person name="Radwan O."/>
            <person name="Al-Naeli F.A."/>
            <person name="Rendon G.A."/>
            <person name="Fields C."/>
        </authorList>
    </citation>
    <scope>NUCLEOTIDE SEQUENCE [LARGE SCALE GENOMIC DNA]</scope>
    <source>
        <strain evidence="2">CR-DP1</strain>
    </source>
</reference>
<gene>
    <name evidence="2" type="ORF">TD95_002216</name>
</gene>
<sequence length="238" mass="26780">METIKALFVKPDPQAETRKWSLSLRSQIRTLDRTISLCNQAQAKAKMLIIQADRRARRDPTRAKQAAQEAREMAREVVRIRRDTQRTITIKAQVNSTLLKVQEAQAMRKVGESMRVGTQVMRQMAVLSKLPETRVEAMKFMMEFEKNAVATEMADEIMDDMLDGVMDDGEDVGIGESEIDQVLAEVLKTGSAQKTPAAAATTSEMPAVPQPAVVEDEDEEDNEAIMDQMRNRLEALRE</sequence>
<name>A0A0F4ZIB4_9PEZI</name>
<dbReference type="PANTHER" id="PTHR10476">
    <property type="entry name" value="CHARGED MULTIVESICULAR BODY PROTEIN"/>
    <property type="match status" value="1"/>
</dbReference>
<dbReference type="EMBL" id="LAEV01000447">
    <property type="protein sequence ID" value="KKA30262.1"/>
    <property type="molecule type" value="Genomic_DNA"/>
</dbReference>
<feature type="compositionally biased region" description="Polar residues" evidence="1">
    <location>
        <begin position="193"/>
        <end position="204"/>
    </location>
</feature>
<comment type="caution">
    <text evidence="2">The sequence shown here is derived from an EMBL/GenBank/DDBJ whole genome shotgun (WGS) entry which is preliminary data.</text>
</comment>
<dbReference type="Gene3D" id="6.10.140.1230">
    <property type="match status" value="1"/>
</dbReference>
<evidence type="ECO:0000256" key="1">
    <source>
        <dbReference type="SAM" id="MobiDB-lite"/>
    </source>
</evidence>
<dbReference type="GO" id="GO:0007034">
    <property type="term" value="P:vacuolar transport"/>
    <property type="evidence" value="ECO:0007669"/>
    <property type="project" value="InterPro"/>
</dbReference>
<proteinExistence type="predicted"/>
<feature type="region of interest" description="Disordered" evidence="1">
    <location>
        <begin position="193"/>
        <end position="222"/>
    </location>
</feature>
<keyword evidence="3" id="KW-1185">Reference proteome</keyword>
<protein>
    <submittedName>
        <fullName evidence="2">Uncharacterized protein</fullName>
    </submittedName>
</protein>
<dbReference type="AlphaFoldDB" id="A0A0F4ZIB4"/>
<evidence type="ECO:0000313" key="2">
    <source>
        <dbReference type="EMBL" id="KKA30262.1"/>
    </source>
</evidence>
<evidence type="ECO:0000313" key="3">
    <source>
        <dbReference type="Proteomes" id="UP000033483"/>
    </source>
</evidence>